<evidence type="ECO:0000256" key="1">
    <source>
        <dbReference type="ARBA" id="ARBA00001947"/>
    </source>
</evidence>
<accession>A0ABP8HMD1</accession>
<dbReference type="EMBL" id="BAABGJ010000019">
    <property type="protein sequence ID" value="GAA4341132.1"/>
    <property type="molecule type" value="Genomic_DNA"/>
</dbReference>
<evidence type="ECO:0000256" key="3">
    <source>
        <dbReference type="ARBA" id="ARBA00022833"/>
    </source>
</evidence>
<dbReference type="InterPro" id="IPR038071">
    <property type="entry name" value="UROD/MetE-like_sf"/>
</dbReference>
<proteinExistence type="predicted"/>
<keyword evidence="2" id="KW-0479">Metal-binding</keyword>
<dbReference type="InterPro" id="IPR002629">
    <property type="entry name" value="Met_Synth_C/arc"/>
</dbReference>
<feature type="domain" description="Cobalamin-independent methionine synthase MetE C-terminal/archaeal" evidence="4">
    <location>
        <begin position="6"/>
        <end position="335"/>
    </location>
</feature>
<keyword evidence="3" id="KW-0862">Zinc</keyword>
<organism evidence="5 6">
    <name type="scientific">Variovorax defluvii</name>
    <dbReference type="NCBI Taxonomy" id="913761"/>
    <lineage>
        <taxon>Bacteria</taxon>
        <taxon>Pseudomonadati</taxon>
        <taxon>Pseudomonadota</taxon>
        <taxon>Betaproteobacteria</taxon>
        <taxon>Burkholderiales</taxon>
        <taxon>Comamonadaceae</taxon>
        <taxon>Variovorax</taxon>
    </lineage>
</organism>
<dbReference type="SUPFAM" id="SSF51726">
    <property type="entry name" value="UROD/MetE-like"/>
    <property type="match status" value="1"/>
</dbReference>
<gene>
    <name evidence="5" type="ORF">GCM10023165_21560</name>
</gene>
<comment type="cofactor">
    <cofactor evidence="1">
        <name>Zn(2+)</name>
        <dbReference type="ChEBI" id="CHEBI:29105"/>
    </cofactor>
</comment>
<evidence type="ECO:0000259" key="4">
    <source>
        <dbReference type="Pfam" id="PF01717"/>
    </source>
</evidence>
<protein>
    <submittedName>
        <fullName evidence="5">Methionine synthase</fullName>
    </submittedName>
</protein>
<dbReference type="Gene3D" id="3.20.20.210">
    <property type="match status" value="1"/>
</dbReference>
<comment type="caution">
    <text evidence="5">The sequence shown here is derived from an EMBL/GenBank/DDBJ whole genome shotgun (WGS) entry which is preliminary data.</text>
</comment>
<dbReference type="NCBIfam" id="NF006589">
    <property type="entry name" value="PRK09121.1"/>
    <property type="match status" value="1"/>
</dbReference>
<evidence type="ECO:0000313" key="5">
    <source>
        <dbReference type="EMBL" id="GAA4341132.1"/>
    </source>
</evidence>
<dbReference type="Pfam" id="PF01717">
    <property type="entry name" value="Meth_synt_2"/>
    <property type="match status" value="1"/>
</dbReference>
<sequence>MSAPLFSTAIAGSLPKPAWLAETRKLWPAWKAEGADLAQAKADATLLWIKAQEDAGLDVIGDGEQSRQHFVHGFLEQVEGIDFEHRVRMGIRDNRYDAMVPQVVGPLRLKGRVHEAEARLLRAHTQRRTKFTLPGPMTIVDTVADQHYGERVTLAMAFAELLNQEALALESDGIDVIQFDEPAFNVYMKDAADWGVRALERAAQGLRCTTAVHICYGYGIQANIDWKASLGEEWRQYEAVFPALAKSRIDQVSLECFHSHVPAQLMALLEGKDVMVGVIDVASDVVETPEQIADTIGEALRYVPKDRLLPCTNCGLAPMDRELALKKLQALAEGARLARERYR</sequence>
<evidence type="ECO:0000256" key="2">
    <source>
        <dbReference type="ARBA" id="ARBA00022723"/>
    </source>
</evidence>
<dbReference type="CDD" id="cd03311">
    <property type="entry name" value="CIMS_C_terminal_like"/>
    <property type="match status" value="1"/>
</dbReference>
<dbReference type="RefSeq" id="WP_345537774.1">
    <property type="nucleotide sequence ID" value="NZ_BAABGJ010000019.1"/>
</dbReference>
<keyword evidence="6" id="KW-1185">Reference proteome</keyword>
<dbReference type="Proteomes" id="UP001500975">
    <property type="component" value="Unassembled WGS sequence"/>
</dbReference>
<evidence type="ECO:0000313" key="6">
    <source>
        <dbReference type="Proteomes" id="UP001500975"/>
    </source>
</evidence>
<name>A0ABP8HMD1_9BURK</name>
<dbReference type="PANTHER" id="PTHR30519">
    <property type="entry name" value="5-METHYLTETRAHYDROPTEROYLTRIGLUTAMATE--HOMOCYSTEINE METHYLTRANSFERASE"/>
    <property type="match status" value="1"/>
</dbReference>
<reference evidence="6" key="1">
    <citation type="journal article" date="2019" name="Int. J. Syst. Evol. Microbiol.">
        <title>The Global Catalogue of Microorganisms (GCM) 10K type strain sequencing project: providing services to taxonomists for standard genome sequencing and annotation.</title>
        <authorList>
            <consortium name="The Broad Institute Genomics Platform"/>
            <consortium name="The Broad Institute Genome Sequencing Center for Infectious Disease"/>
            <person name="Wu L."/>
            <person name="Ma J."/>
        </authorList>
    </citation>
    <scope>NUCLEOTIDE SEQUENCE [LARGE SCALE GENOMIC DNA]</scope>
    <source>
        <strain evidence="6">JCM 17804</strain>
    </source>
</reference>